<keyword evidence="1" id="KW-1133">Transmembrane helix</keyword>
<gene>
    <name evidence="2" type="ORF">DY367_18000</name>
</gene>
<reference evidence="2 3" key="1">
    <citation type="submission" date="2018-08" db="EMBL/GenBank/DDBJ databases">
        <title>Achromobacter xylosoxidans Genome sequencing and assembly.</title>
        <authorList>
            <person name="Wang R."/>
            <person name="Rensing C."/>
            <person name="Li Y."/>
        </authorList>
    </citation>
    <scope>NUCLEOTIDE SEQUENCE [LARGE SCALE GENOMIC DNA]</scope>
    <source>
        <strain evidence="2 3">GD003A</strain>
    </source>
</reference>
<accession>A0A424WAL6</accession>
<proteinExistence type="predicted"/>
<dbReference type="EMBL" id="QVXO01000027">
    <property type="protein sequence ID" value="RPJ90389.1"/>
    <property type="molecule type" value="Genomic_DNA"/>
</dbReference>
<sequence length="195" mass="22027">MDPLTAYVELQRSFLETIGELGWPVAILLIFWALRGELRKLLARIKSAKYKDFDIGFAEGLGDALDLASRAKKTAQPDVSQSLQDSLVAAQAPDVRSMIKPNRRVTNAWDNLYVLLRELYEQTSASASAPRETPVLFGKLRQAGKLTEIDVELATRLWDLRNHAIESADDVTEFSAAEYERLSLEFRDRLSRELT</sequence>
<protein>
    <submittedName>
        <fullName evidence="2">Uncharacterized protein</fullName>
    </submittedName>
</protein>
<evidence type="ECO:0000313" key="3">
    <source>
        <dbReference type="Proteomes" id="UP000285324"/>
    </source>
</evidence>
<dbReference type="AlphaFoldDB" id="A0A424WAL6"/>
<keyword evidence="1" id="KW-0812">Transmembrane</keyword>
<comment type="caution">
    <text evidence="2">The sequence shown here is derived from an EMBL/GenBank/DDBJ whole genome shotgun (WGS) entry which is preliminary data.</text>
</comment>
<dbReference type="Proteomes" id="UP000285324">
    <property type="component" value="Unassembled WGS sequence"/>
</dbReference>
<organism evidence="2 3">
    <name type="scientific">Alcaligenes xylosoxydans xylosoxydans</name>
    <name type="common">Achromobacter xylosoxidans</name>
    <dbReference type="NCBI Taxonomy" id="85698"/>
    <lineage>
        <taxon>Bacteria</taxon>
        <taxon>Pseudomonadati</taxon>
        <taxon>Pseudomonadota</taxon>
        <taxon>Betaproteobacteria</taxon>
        <taxon>Burkholderiales</taxon>
        <taxon>Alcaligenaceae</taxon>
        <taxon>Achromobacter</taxon>
    </lineage>
</organism>
<feature type="transmembrane region" description="Helical" evidence="1">
    <location>
        <begin position="14"/>
        <end position="34"/>
    </location>
</feature>
<evidence type="ECO:0000256" key="1">
    <source>
        <dbReference type="SAM" id="Phobius"/>
    </source>
</evidence>
<dbReference type="RefSeq" id="WP_118933212.1">
    <property type="nucleotide sequence ID" value="NZ_CP061008.1"/>
</dbReference>
<keyword evidence="1" id="KW-0472">Membrane</keyword>
<evidence type="ECO:0000313" key="2">
    <source>
        <dbReference type="EMBL" id="RPJ90389.1"/>
    </source>
</evidence>
<name>A0A424WAL6_ALCXX</name>